<evidence type="ECO:0000313" key="3">
    <source>
        <dbReference type="Proteomes" id="UP000176939"/>
    </source>
</evidence>
<accession>A0A1F7X3K2</accession>
<protein>
    <recommendedName>
        <fullName evidence="1">Crassvirus muzzle protein N-terminal region domain-containing protein</fullName>
    </recommendedName>
</protein>
<organism evidence="2 3">
    <name type="scientific">Candidatus Woesebacteria bacterium RBG_13_36_22</name>
    <dbReference type="NCBI Taxonomy" id="1802478"/>
    <lineage>
        <taxon>Bacteria</taxon>
        <taxon>Candidatus Woeseibacteriota</taxon>
    </lineage>
</organism>
<proteinExistence type="predicted"/>
<gene>
    <name evidence="2" type="ORF">A2Z67_02650</name>
</gene>
<evidence type="ECO:0000313" key="2">
    <source>
        <dbReference type="EMBL" id="OGM08885.1"/>
    </source>
</evidence>
<reference evidence="2 3" key="1">
    <citation type="journal article" date="2016" name="Nat. Commun.">
        <title>Thousands of microbial genomes shed light on interconnected biogeochemical processes in an aquifer system.</title>
        <authorList>
            <person name="Anantharaman K."/>
            <person name="Brown C.T."/>
            <person name="Hug L.A."/>
            <person name="Sharon I."/>
            <person name="Castelle C.J."/>
            <person name="Probst A.J."/>
            <person name="Thomas B.C."/>
            <person name="Singh A."/>
            <person name="Wilkins M.J."/>
            <person name="Karaoz U."/>
            <person name="Brodie E.L."/>
            <person name="Williams K.H."/>
            <person name="Hubbard S.S."/>
            <person name="Banfield J.F."/>
        </authorList>
    </citation>
    <scope>NUCLEOTIDE SEQUENCE [LARGE SCALE GENOMIC DNA]</scope>
</reference>
<evidence type="ECO:0000259" key="1">
    <source>
        <dbReference type="Pfam" id="PF25731"/>
    </source>
</evidence>
<dbReference type="Proteomes" id="UP000176939">
    <property type="component" value="Unassembled WGS sequence"/>
</dbReference>
<dbReference type="InterPro" id="IPR057889">
    <property type="entry name" value="crAss_MUZ_N"/>
</dbReference>
<dbReference type="Pfam" id="PF25731">
    <property type="entry name" value="crAss_MUZ"/>
    <property type="match status" value="1"/>
</dbReference>
<comment type="caution">
    <text evidence="2">The sequence shown here is derived from an EMBL/GenBank/DDBJ whole genome shotgun (WGS) entry which is preliminary data.</text>
</comment>
<feature type="domain" description="Crassvirus muzzle protein N-terminal region" evidence="1">
    <location>
        <begin position="1"/>
        <end position="283"/>
    </location>
</feature>
<sequence length="1396" mass="159598">MKVVNTFEKGMMQDLDYSRMPGNAATLIQNARLIEKTGQGLIVSTINGDTVVFSLSTNFKPIGYTVFNGIMYILSINVDTGVSELGCFPSPTAWSSTNTSFTLAYLPLNNYGGATKGNHGSFSTSLLGYTYTNWAEIFPKTSWDNSVDLYICDDTNPNRIINTGFKITGEQTDRTYFDDQINTTCLQFLSSTIIPVIDVASVSLDSGGSLPPGNIFLHLRYVTKDFNATSFVGIYGPFLIPEGYGQNDENQGMFDVDGLSMTNKRIIIDSISNVDESYDYFQIAIVRFFGNEGCCSTSEEWLIDNYYPITGDEYHNLVISGDESRLVIVAADILKPPTKENICKSHTSIDNRYYGANWKSISINNVDLIEFASRCMPRYTVEVLNSYYKDETYVYNRTGFFRGEIYPIGLQYLFTDGTLSEIYPTAGYDAYDRSTPSAAGAGNDSELKGASFYRFPMYTSSSHDVNRQDIALSLSLRFDYDWGAGETAYKYYDDNLSKFSNVAEIRFVVGDRYKNLLYQGLSSLSFAALNEDAEMIRLSIIDWGDWNPFFGLGWFEDFDEHFDEALYMPMIYSHPTEAPIPCEIINPTNEKYFFGGRVRIPKPAIQRYGVFSMDHILGNASFYDGQTAYITVIDNFNDGLSPARRMKVTTGATDGLDPVLFAAEKESLSVTEGITPVYRECKLYECPYDTHHTAGRFSSKFEDYDNWEDMDIDDAHSEKIAFYRDHIGICKNRSMRTPKYIGVEITDTDYGVQGFLVLDVEDSGGKCKFTTLAVHNFITGDKIWITYNNADTGDSRIYEVEHTIVSYDTTWFITDIDYSSDDIFNLNKDVVAYKVEFNLRLVNIYKEDPSTTDFYTGIRDNVALLYNIEWSPSSSWYPMSYCTTDIISSRGGDCFLQRSWLRVLRNLDDNDKDDIDVSSPTNLYTHGVSINFYSENKNNIEMRNKTTEFSYYPKIDISEEEWAALNYAESTMEEAFQINLGYSEVWPYVRFNSMTLLSRSQILKPNTIRHSDAHIDGAYLDGYRSIYPTYEKSYNLGKGEIVKLMNIENRLFSVHNSTILLHFTNEQQLKQDMNVSDLVLGVGDALSEQFYELNDNGITYGSRHQWSILRGYGIDVEKQTIWRITKSQYGRYLVMDLLRTGMMKTWLNNWFIGAGHTRTSIIDYKALDDLFVDAFVGSNYFITGYHGKYDEMIFAFKHQTYGYGILVYNELFNVFTQRYHDIPRFIFSLDSDMYNFYDLEVTTNHSHIFQMDLGSVLVFNGVVKDFIIEFIVNGQNQEQNTLLYSKIFEALEIETDKYEFDKIIYTTEYQTSTYNLGDGITSFWLQPEYFGNKWRYPIMVTVTPVTVFPGTGDGSGDEYFVNSDMKGAWLKVRLEYADINAKFLKSIITDFTPITD</sequence>
<dbReference type="EMBL" id="MGFQ01000035">
    <property type="protein sequence ID" value="OGM08885.1"/>
    <property type="molecule type" value="Genomic_DNA"/>
</dbReference>
<name>A0A1F7X3K2_9BACT</name>